<keyword evidence="1" id="KW-0472">Membrane</keyword>
<dbReference type="EMBL" id="BAABBR010000001">
    <property type="protein sequence ID" value="GAA4039400.1"/>
    <property type="molecule type" value="Genomic_DNA"/>
</dbReference>
<evidence type="ECO:0000256" key="1">
    <source>
        <dbReference type="SAM" id="Phobius"/>
    </source>
</evidence>
<name>A0ABP7UB29_9SPHN</name>
<evidence type="ECO:0008006" key="4">
    <source>
        <dbReference type="Google" id="ProtNLM"/>
    </source>
</evidence>
<evidence type="ECO:0000313" key="3">
    <source>
        <dbReference type="Proteomes" id="UP001424459"/>
    </source>
</evidence>
<proteinExistence type="predicted"/>
<dbReference type="Proteomes" id="UP001424459">
    <property type="component" value="Unassembled WGS sequence"/>
</dbReference>
<accession>A0ABP7UB29</accession>
<dbReference type="RefSeq" id="WP_344696970.1">
    <property type="nucleotide sequence ID" value="NZ_BAABBR010000001.1"/>
</dbReference>
<reference evidence="3" key="1">
    <citation type="journal article" date="2019" name="Int. J. Syst. Evol. Microbiol.">
        <title>The Global Catalogue of Microorganisms (GCM) 10K type strain sequencing project: providing services to taxonomists for standard genome sequencing and annotation.</title>
        <authorList>
            <consortium name="The Broad Institute Genomics Platform"/>
            <consortium name="The Broad Institute Genome Sequencing Center for Infectious Disease"/>
            <person name="Wu L."/>
            <person name="Ma J."/>
        </authorList>
    </citation>
    <scope>NUCLEOTIDE SEQUENCE [LARGE SCALE GENOMIC DNA]</scope>
    <source>
        <strain evidence="3">JCM 17564</strain>
    </source>
</reference>
<gene>
    <name evidence="2" type="ORF">GCM10022281_20350</name>
</gene>
<sequence>MSFSYGSGVIAPSTDEEKPIARAFATAGLNFERAAAFLIIAGAALLPWALMAGLVIWLWRRFRIGAWLNARSDVSYARQVDPD</sequence>
<keyword evidence="1" id="KW-0812">Transmembrane</keyword>
<feature type="transmembrane region" description="Helical" evidence="1">
    <location>
        <begin position="34"/>
        <end position="59"/>
    </location>
</feature>
<evidence type="ECO:0000313" key="2">
    <source>
        <dbReference type="EMBL" id="GAA4039400.1"/>
    </source>
</evidence>
<comment type="caution">
    <text evidence="2">The sequence shown here is derived from an EMBL/GenBank/DDBJ whole genome shotgun (WGS) entry which is preliminary data.</text>
</comment>
<keyword evidence="3" id="KW-1185">Reference proteome</keyword>
<protein>
    <recommendedName>
        <fullName evidence="4">DUF4349 domain-containing protein</fullName>
    </recommendedName>
</protein>
<organism evidence="2 3">
    <name type="scientific">Sphingomonas rosea</name>
    <dbReference type="NCBI Taxonomy" id="335605"/>
    <lineage>
        <taxon>Bacteria</taxon>
        <taxon>Pseudomonadati</taxon>
        <taxon>Pseudomonadota</taxon>
        <taxon>Alphaproteobacteria</taxon>
        <taxon>Sphingomonadales</taxon>
        <taxon>Sphingomonadaceae</taxon>
        <taxon>Sphingomonas</taxon>
    </lineage>
</organism>
<keyword evidence="1" id="KW-1133">Transmembrane helix</keyword>